<evidence type="ECO:0000256" key="6">
    <source>
        <dbReference type="SAM" id="MobiDB-lite"/>
    </source>
</evidence>
<accession>A0ABV5YBK2</accession>
<protein>
    <submittedName>
        <fullName evidence="9">MFS transporter</fullName>
    </submittedName>
</protein>
<dbReference type="RefSeq" id="WP_378198136.1">
    <property type="nucleotide sequence ID" value="NZ_JBHLZP010000048.1"/>
</dbReference>
<evidence type="ECO:0000256" key="3">
    <source>
        <dbReference type="ARBA" id="ARBA00022692"/>
    </source>
</evidence>
<dbReference type="PROSITE" id="PS50850">
    <property type="entry name" value="MFS"/>
    <property type="match status" value="1"/>
</dbReference>
<feature type="transmembrane region" description="Helical" evidence="7">
    <location>
        <begin position="222"/>
        <end position="242"/>
    </location>
</feature>
<evidence type="ECO:0000259" key="8">
    <source>
        <dbReference type="PROSITE" id="PS50850"/>
    </source>
</evidence>
<dbReference type="EMBL" id="JBHLZP010000048">
    <property type="protein sequence ID" value="MFB9832407.1"/>
    <property type="molecule type" value="Genomic_DNA"/>
</dbReference>
<feature type="transmembrane region" description="Helical" evidence="7">
    <location>
        <begin position="372"/>
        <end position="393"/>
    </location>
</feature>
<dbReference type="PANTHER" id="PTHR43124:SF3">
    <property type="entry name" value="CHLORAMPHENICOL EFFLUX PUMP RV0191"/>
    <property type="match status" value="1"/>
</dbReference>
<feature type="transmembrane region" description="Helical" evidence="7">
    <location>
        <begin position="311"/>
        <end position="334"/>
    </location>
</feature>
<gene>
    <name evidence="9" type="ORF">ACFFNX_09430</name>
</gene>
<evidence type="ECO:0000256" key="1">
    <source>
        <dbReference type="ARBA" id="ARBA00004651"/>
    </source>
</evidence>
<feature type="transmembrane region" description="Helical" evidence="7">
    <location>
        <begin position="346"/>
        <end position="366"/>
    </location>
</feature>
<proteinExistence type="predicted"/>
<evidence type="ECO:0000256" key="2">
    <source>
        <dbReference type="ARBA" id="ARBA00022475"/>
    </source>
</evidence>
<keyword evidence="10" id="KW-1185">Reference proteome</keyword>
<reference evidence="9 10" key="1">
    <citation type="submission" date="2024-09" db="EMBL/GenBank/DDBJ databases">
        <authorList>
            <person name="Sun Q."/>
            <person name="Mori K."/>
        </authorList>
    </citation>
    <scope>NUCLEOTIDE SEQUENCE [LARGE SCALE GENOMIC DNA]</scope>
    <source>
        <strain evidence="9 10">TBRC 0563</strain>
    </source>
</reference>
<evidence type="ECO:0000256" key="4">
    <source>
        <dbReference type="ARBA" id="ARBA00022989"/>
    </source>
</evidence>
<keyword evidence="5 7" id="KW-0472">Membrane</keyword>
<feature type="transmembrane region" description="Helical" evidence="7">
    <location>
        <begin position="176"/>
        <end position="201"/>
    </location>
</feature>
<comment type="subcellular location">
    <subcellularLocation>
        <location evidence="1">Cell membrane</location>
        <topology evidence="1">Multi-pass membrane protein</topology>
    </subcellularLocation>
</comment>
<dbReference type="Pfam" id="PF07690">
    <property type="entry name" value="MFS_1"/>
    <property type="match status" value="1"/>
</dbReference>
<feature type="compositionally biased region" description="Basic and acidic residues" evidence="6">
    <location>
        <begin position="410"/>
        <end position="421"/>
    </location>
</feature>
<feature type="transmembrane region" description="Helical" evidence="7">
    <location>
        <begin position="119"/>
        <end position="136"/>
    </location>
</feature>
<dbReference type="InterPro" id="IPR020846">
    <property type="entry name" value="MFS_dom"/>
</dbReference>
<dbReference type="InterPro" id="IPR050189">
    <property type="entry name" value="MFS_Efflux_Transporters"/>
</dbReference>
<dbReference type="PANTHER" id="PTHR43124">
    <property type="entry name" value="PURINE EFFLUX PUMP PBUE"/>
    <property type="match status" value="1"/>
</dbReference>
<comment type="caution">
    <text evidence="9">The sequence shown here is derived from an EMBL/GenBank/DDBJ whole genome shotgun (WGS) entry which is preliminary data.</text>
</comment>
<name>A0ABV5YBK2_9ACTN</name>
<feature type="transmembrane region" description="Helical" evidence="7">
    <location>
        <begin position="20"/>
        <end position="41"/>
    </location>
</feature>
<keyword evidence="4 7" id="KW-1133">Transmembrane helix</keyword>
<sequence>MSALTTSAGVPATPNRPGPISWLAVLAVTMGIFSIVTTEILPIGLLTSIGSSFTVSDGTAGLMMTMPGCLAAVCAPTITVATARIDRRSMLCAFVFLLASANFIAAAAPAYWAVLVSRVLVGIVIGGFWSIGAGLAGRLVPARSTRRATAVIFSAVPLGSVLGVPLGTLIGDLEGWRVSFVALGLLSVAVLIALAVLLPPLPARQVTRLRLLGGMIRSVDTRFALSVTVLVVLAHFGTYTYVTPFLEGVTHASPGLITVFLLAYGGAGIVGNFLAGTAVARHPHAAFCVAGSLITLATLTLPFLGRWDLGAAALLIVWGAGYGAVPVCSQTWFVKAAPHAPEAASVLFTASFQATLSTGALVGGLIVDRMSLNAVMTLGGATAAGMVVTAAAARFTHARRRPPACGPGGDRPREVTSRSRA</sequence>
<dbReference type="InterPro" id="IPR036259">
    <property type="entry name" value="MFS_trans_sf"/>
</dbReference>
<evidence type="ECO:0000256" key="5">
    <source>
        <dbReference type="ARBA" id="ARBA00023136"/>
    </source>
</evidence>
<feature type="transmembrane region" description="Helical" evidence="7">
    <location>
        <begin position="90"/>
        <end position="113"/>
    </location>
</feature>
<keyword evidence="2" id="KW-1003">Cell membrane</keyword>
<feature type="transmembrane region" description="Helical" evidence="7">
    <location>
        <begin position="254"/>
        <end position="274"/>
    </location>
</feature>
<feature type="region of interest" description="Disordered" evidence="6">
    <location>
        <begin position="399"/>
        <end position="421"/>
    </location>
</feature>
<feature type="transmembrane region" description="Helical" evidence="7">
    <location>
        <begin position="148"/>
        <end position="170"/>
    </location>
</feature>
<dbReference type="SUPFAM" id="SSF103473">
    <property type="entry name" value="MFS general substrate transporter"/>
    <property type="match status" value="1"/>
</dbReference>
<dbReference type="Proteomes" id="UP001589627">
    <property type="component" value="Unassembled WGS sequence"/>
</dbReference>
<evidence type="ECO:0000256" key="7">
    <source>
        <dbReference type="SAM" id="Phobius"/>
    </source>
</evidence>
<dbReference type="InterPro" id="IPR011701">
    <property type="entry name" value="MFS"/>
</dbReference>
<feature type="transmembrane region" description="Helical" evidence="7">
    <location>
        <begin position="286"/>
        <end position="305"/>
    </location>
</feature>
<keyword evidence="3 7" id="KW-0812">Transmembrane</keyword>
<feature type="domain" description="Major facilitator superfamily (MFS) profile" evidence="8">
    <location>
        <begin position="23"/>
        <end position="397"/>
    </location>
</feature>
<dbReference type="Gene3D" id="1.20.1250.20">
    <property type="entry name" value="MFS general substrate transporter like domains"/>
    <property type="match status" value="1"/>
</dbReference>
<feature type="transmembrane region" description="Helical" evidence="7">
    <location>
        <begin position="61"/>
        <end position="83"/>
    </location>
</feature>
<evidence type="ECO:0000313" key="9">
    <source>
        <dbReference type="EMBL" id="MFB9832407.1"/>
    </source>
</evidence>
<dbReference type="CDD" id="cd17324">
    <property type="entry name" value="MFS_NepI_like"/>
    <property type="match status" value="1"/>
</dbReference>
<organism evidence="9 10">
    <name type="scientific">Actinoallomurus acaciae</name>
    <dbReference type="NCBI Taxonomy" id="502577"/>
    <lineage>
        <taxon>Bacteria</taxon>
        <taxon>Bacillati</taxon>
        <taxon>Actinomycetota</taxon>
        <taxon>Actinomycetes</taxon>
        <taxon>Streptosporangiales</taxon>
        <taxon>Thermomonosporaceae</taxon>
        <taxon>Actinoallomurus</taxon>
    </lineage>
</organism>
<evidence type="ECO:0000313" key="10">
    <source>
        <dbReference type="Proteomes" id="UP001589627"/>
    </source>
</evidence>